<feature type="coiled-coil region" evidence="12">
    <location>
        <begin position="339"/>
        <end position="409"/>
    </location>
</feature>
<evidence type="ECO:0000313" key="14">
    <source>
        <dbReference type="EMBL" id="ORZ12709.1"/>
    </source>
</evidence>
<dbReference type="Proteomes" id="UP000193560">
    <property type="component" value="Unassembled WGS sequence"/>
</dbReference>
<sequence>MSESGTISRIEVVNFMCHKYLKMDFGPKINFVIGHNGSGKSAILTALIVALGAKANSTNRGKNLSSLIREGTNASLVTIHITNKGPDAYKHSTYGDCIIVDRRILRDGSNSFKIKDYKGKVISNKREELTAICDHMSIQVDNPLTMLSQDSARQFLNSSSSHDKYKLFMRGTQLAQLANDFDKIRETLEITNETIKRKLEHVPALHRKAKEAEARYKELLSTSEIDVQIDDLNNELVWSQIIRKEMELEKARKIANLSQDNIDESDQQVQAAQGKIEKLNEEIAHMQLQMKDYKDKHPVDSETRNHLNARNAACQQKSNEIKRDMADTNIEFKRCNSDLKKYDREISLAKDKLESNNREKIERINDNIERLETSKEKLLEQSRGLETKRQDLQRAIEEERNTTGELKEALGRTQKTFRDAQGDVTRLKEQRENKLKAFGNRMPEVLQAIANEQRWRGQPPVGPFGQYMNLKYPEFAEVLEITLGNNLSSFAVETFEDQSLLRAILRRNGLEKCNIMVAKKDMFDYSADEPDSDLLTILQAIDFDDEYVKRQLVISNSIHQVVLMQERLDAENLMAGHPQNVKACLTKNCQNVGSKTGLRTESLRRHRGPIRFNKDVEEEMKKLSMDGRALRNSVNESEGKCKALYNELEDVKVKLKRVGLNITKHNQEIENLQENLREREPVNLSSLEQDKEECERLLKRFIDTFKGLKSDAAMLREEMNHIQSEIDKIDDEEEEHNEHLAHFREEIHKLEGLLHSQESKLVDYQTTRDNRRSRHAINVQAREQLENTVAEWTSEAIQDYPTRVNTTRNSDEIQREIGHLEKQLDEKEKAAGMTIEEAEKEASRAVTEYTDVKDTISSMEGFLKRMNESLLKRMDQWAAFLTYIPLSAKGYFRYYMHKRGDNGTLKFSHTKQTLDVRVTTGDQFKEGTERRKDSKSLSGGEKSFSQISLLLSLWNGISSPILCLDEFDVYMDAVNRKQSMKMMMEAAYETSSQYILITPQDASNMVPGPQVTVHRMADPERGK</sequence>
<evidence type="ECO:0000313" key="15">
    <source>
        <dbReference type="Proteomes" id="UP000193560"/>
    </source>
</evidence>
<reference evidence="14 15" key="1">
    <citation type="submission" date="2016-07" db="EMBL/GenBank/DDBJ databases">
        <title>Pervasive Adenine N6-methylation of Active Genes in Fungi.</title>
        <authorList>
            <consortium name="DOE Joint Genome Institute"/>
            <person name="Mondo S.J."/>
            <person name="Dannebaum R.O."/>
            <person name="Kuo R.C."/>
            <person name="Labutti K."/>
            <person name="Haridas S."/>
            <person name="Kuo A."/>
            <person name="Salamov A."/>
            <person name="Ahrendt S.R."/>
            <person name="Lipzen A."/>
            <person name="Sullivan W."/>
            <person name="Andreopoulos W.B."/>
            <person name="Clum A."/>
            <person name="Lindquist E."/>
            <person name="Daum C."/>
            <person name="Ramamoorthy G.K."/>
            <person name="Gryganskyi A."/>
            <person name="Culley D."/>
            <person name="Magnuson J.K."/>
            <person name="James T.Y."/>
            <person name="O'Malley M.A."/>
            <person name="Stajich J.E."/>
            <person name="Spatafora J.W."/>
            <person name="Visel A."/>
            <person name="Grigoriev I.V."/>
        </authorList>
    </citation>
    <scope>NUCLEOTIDE SEQUENCE [LARGE SCALE GENOMIC DNA]</scope>
    <source>
        <strain evidence="14 15">NRRL 1336</strain>
    </source>
</reference>
<dbReference type="GO" id="GO:0035861">
    <property type="term" value="C:site of double-strand break"/>
    <property type="evidence" value="ECO:0007669"/>
    <property type="project" value="TreeGrafter"/>
</dbReference>
<dbReference type="GO" id="GO:0005634">
    <property type="term" value="C:nucleus"/>
    <property type="evidence" value="ECO:0007669"/>
    <property type="project" value="UniProtKB-SubCell"/>
</dbReference>
<dbReference type="Gene3D" id="1.20.5.170">
    <property type="match status" value="1"/>
</dbReference>
<dbReference type="Pfam" id="PF02463">
    <property type="entry name" value="SMC_N"/>
    <property type="match status" value="1"/>
</dbReference>
<evidence type="ECO:0000256" key="12">
    <source>
        <dbReference type="SAM" id="Coils"/>
    </source>
</evidence>
<feature type="coiled-coil region" evidence="12">
    <location>
        <begin position="810"/>
        <end position="855"/>
    </location>
</feature>
<dbReference type="Gene3D" id="3.40.50.300">
    <property type="entry name" value="P-loop containing nucleotide triphosphate hydrolases"/>
    <property type="match status" value="2"/>
</dbReference>
<keyword evidence="8 12" id="KW-0175">Coiled coil</keyword>
<dbReference type="InterPro" id="IPR003395">
    <property type="entry name" value="RecF/RecN/SMC_N"/>
</dbReference>
<evidence type="ECO:0000256" key="7">
    <source>
        <dbReference type="ARBA" id="ARBA00022840"/>
    </source>
</evidence>
<keyword evidence="6" id="KW-0227">DNA damage</keyword>
<keyword evidence="7" id="KW-0067">ATP-binding</keyword>
<evidence type="ECO:0000256" key="4">
    <source>
        <dbReference type="ARBA" id="ARBA00022454"/>
    </source>
</evidence>
<keyword evidence="15" id="KW-1185">Reference proteome</keyword>
<dbReference type="InterPro" id="IPR027417">
    <property type="entry name" value="P-loop_NTPase"/>
</dbReference>
<dbReference type="STRING" id="90262.A0A1X2IAB7"/>
<accession>A0A1X2IAB7</accession>
<evidence type="ECO:0000256" key="8">
    <source>
        <dbReference type="ARBA" id="ARBA00023054"/>
    </source>
</evidence>
<dbReference type="AlphaFoldDB" id="A0A1X2IAB7"/>
<evidence type="ECO:0000259" key="13">
    <source>
        <dbReference type="Pfam" id="PF02463"/>
    </source>
</evidence>
<dbReference type="GO" id="GO:0003697">
    <property type="term" value="F:single-stranded DNA binding"/>
    <property type="evidence" value="ECO:0007669"/>
    <property type="project" value="TreeGrafter"/>
</dbReference>
<evidence type="ECO:0000256" key="1">
    <source>
        <dbReference type="ARBA" id="ARBA00004123"/>
    </source>
</evidence>
<dbReference type="GO" id="GO:0000724">
    <property type="term" value="P:double-strand break repair via homologous recombination"/>
    <property type="evidence" value="ECO:0007669"/>
    <property type="project" value="TreeGrafter"/>
</dbReference>
<feature type="coiled-coil region" evidence="12">
    <location>
        <begin position="613"/>
        <end position="760"/>
    </location>
</feature>
<keyword evidence="4" id="KW-0158">Chromosome</keyword>
<evidence type="ECO:0000256" key="3">
    <source>
        <dbReference type="ARBA" id="ARBA00006793"/>
    </source>
</evidence>
<comment type="caution">
    <text evidence="14">The sequence shown here is derived from an EMBL/GenBank/DDBJ whole genome shotgun (WGS) entry which is preliminary data.</text>
</comment>
<dbReference type="SUPFAM" id="SSF52540">
    <property type="entry name" value="P-loop containing nucleoside triphosphate hydrolases"/>
    <property type="match status" value="2"/>
</dbReference>
<feature type="domain" description="RecF/RecN/SMC N-terminal" evidence="13">
    <location>
        <begin position="7"/>
        <end position="1000"/>
    </location>
</feature>
<evidence type="ECO:0000256" key="6">
    <source>
        <dbReference type="ARBA" id="ARBA00022763"/>
    </source>
</evidence>
<feature type="coiled-coil region" evidence="12">
    <location>
        <begin position="262"/>
        <end position="296"/>
    </location>
</feature>
<keyword evidence="11" id="KW-0539">Nucleus</keyword>
<keyword evidence="5" id="KW-0547">Nucleotide-binding</keyword>
<dbReference type="GO" id="GO:0030915">
    <property type="term" value="C:Smc5-Smc6 complex"/>
    <property type="evidence" value="ECO:0007669"/>
    <property type="project" value="TreeGrafter"/>
</dbReference>
<evidence type="ECO:0000256" key="2">
    <source>
        <dbReference type="ARBA" id="ARBA00004286"/>
    </source>
</evidence>
<organism evidence="14 15">
    <name type="scientific">Absidia repens</name>
    <dbReference type="NCBI Taxonomy" id="90262"/>
    <lineage>
        <taxon>Eukaryota</taxon>
        <taxon>Fungi</taxon>
        <taxon>Fungi incertae sedis</taxon>
        <taxon>Mucoromycota</taxon>
        <taxon>Mucoromycotina</taxon>
        <taxon>Mucoromycetes</taxon>
        <taxon>Mucorales</taxon>
        <taxon>Cunninghamellaceae</taxon>
        <taxon>Absidia</taxon>
    </lineage>
</organism>
<proteinExistence type="inferred from homology"/>
<keyword evidence="9" id="KW-0233">DNA recombination</keyword>
<dbReference type="GO" id="GO:0005524">
    <property type="term" value="F:ATP binding"/>
    <property type="evidence" value="ECO:0007669"/>
    <property type="project" value="UniProtKB-KW"/>
</dbReference>
<dbReference type="GO" id="GO:0003684">
    <property type="term" value="F:damaged DNA binding"/>
    <property type="evidence" value="ECO:0007669"/>
    <property type="project" value="TreeGrafter"/>
</dbReference>
<dbReference type="PANTHER" id="PTHR19306">
    <property type="entry name" value="STRUCTURAL MAINTENANCE OF CHROMOSOMES 5,6 SMC5, SMC6"/>
    <property type="match status" value="1"/>
</dbReference>
<dbReference type="PANTHER" id="PTHR19306:SF6">
    <property type="entry name" value="STRUCTURAL MAINTENANCE OF CHROMOSOMES PROTEIN 6"/>
    <property type="match status" value="1"/>
</dbReference>
<keyword evidence="10" id="KW-0234">DNA repair</keyword>
<dbReference type="EMBL" id="MCGE01000018">
    <property type="protein sequence ID" value="ORZ12709.1"/>
    <property type="molecule type" value="Genomic_DNA"/>
</dbReference>
<evidence type="ECO:0000256" key="5">
    <source>
        <dbReference type="ARBA" id="ARBA00022741"/>
    </source>
</evidence>
<comment type="subcellular location">
    <subcellularLocation>
        <location evidence="2">Chromosome</location>
    </subcellularLocation>
    <subcellularLocation>
        <location evidence="1">Nucleus</location>
    </subcellularLocation>
</comment>
<protein>
    <recommendedName>
        <fullName evidence="13">RecF/RecN/SMC N-terminal domain-containing protein</fullName>
    </recommendedName>
</protein>
<evidence type="ECO:0000256" key="10">
    <source>
        <dbReference type="ARBA" id="ARBA00023204"/>
    </source>
</evidence>
<gene>
    <name evidence="14" type="ORF">BCR42DRAFT_331345</name>
</gene>
<comment type="similarity">
    <text evidence="3">Belongs to the SMC family. SMC6 subfamily.</text>
</comment>
<dbReference type="OrthoDB" id="10072614at2759"/>
<evidence type="ECO:0000256" key="11">
    <source>
        <dbReference type="ARBA" id="ARBA00023242"/>
    </source>
</evidence>
<evidence type="ECO:0000256" key="9">
    <source>
        <dbReference type="ARBA" id="ARBA00023172"/>
    </source>
</evidence>
<name>A0A1X2IAB7_9FUNG</name>